<dbReference type="RefSeq" id="WP_252581677.1">
    <property type="nucleotide sequence ID" value="NZ_CP071527.1"/>
</dbReference>
<feature type="domain" description="Protein kinase" evidence="2">
    <location>
        <begin position="174"/>
        <end position="431"/>
    </location>
</feature>
<feature type="region of interest" description="Disordered" evidence="1">
    <location>
        <begin position="591"/>
        <end position="612"/>
    </location>
</feature>
<dbReference type="Gene3D" id="1.10.510.10">
    <property type="entry name" value="Transferase(Phosphotransferase) domain 1"/>
    <property type="match status" value="1"/>
</dbReference>
<sequence>MLARLIGVVRGPELPAKRPMALIVPFNAGQLPADEMNQFTKSVNALINKYNKDIPDPEKKEILKQIQDKVQEVEYKYNPKDFARSPGYQEMHAALFSDIKYQYASLGIPSLIKEPRDSSPLSEVIANMAPDKADKLMGILIKGRNPNLAAELNRLYDAGDVSAEAKSFRKFLREHEISYLGGGNSKNFKVVNRDNGNEAVLKIDCRLDMPRNVEAHLRDKMPDRFAPIAAERQVCCRDTKGELISRTMLVTDFCKGGSVNEHRGTLLTQQDLLTNTGKIFEQMAGTLLNIQEAGCMFPDAKITNWLVDARGKVQLADTKSFLFTDANKQYTEGLPGNKYCSMLRTGGFTPPELHDSTMSADAVHAYILGKNLYYYASGKLGKGDDAANFTFDGVGFSGPVGQEYKAIIEGLVKPEPHERMKIREALDRLFIVNNPEFKQVFADLNALKFGENDEKMNEFIRSKQQQINNAAPEARAAILTELQQTVVALKADKAVEGVRSVIKEFRDSAGIFTVGMNAKAERIESAMAKVSIEDRCKFLTSSNSEPVMQALASHRHWGKGGQVNLTQDGKIDAQNAAQSFKDFKAKFVDQVGEAKAPKQEAPDHEEARGMKL</sequence>
<accession>A0ABY4YBL1</accession>
<feature type="compositionally biased region" description="Basic and acidic residues" evidence="1">
    <location>
        <begin position="595"/>
        <end position="612"/>
    </location>
</feature>
<protein>
    <recommendedName>
        <fullName evidence="2">Protein kinase domain-containing protein</fullName>
    </recommendedName>
</protein>
<dbReference type="InterPro" id="IPR000719">
    <property type="entry name" value="Prot_kinase_dom"/>
</dbReference>
<dbReference type="SUPFAM" id="SSF56112">
    <property type="entry name" value="Protein kinase-like (PK-like)"/>
    <property type="match status" value="1"/>
</dbReference>
<name>A0ABY4YBL1_9GAMM</name>
<evidence type="ECO:0000313" key="4">
    <source>
        <dbReference type="Proteomes" id="UP001057474"/>
    </source>
</evidence>
<organism evidence="3 4">
    <name type="scientific">Legionella lytica</name>
    <dbReference type="NCBI Taxonomy" id="96232"/>
    <lineage>
        <taxon>Bacteria</taxon>
        <taxon>Pseudomonadati</taxon>
        <taxon>Pseudomonadota</taxon>
        <taxon>Gammaproteobacteria</taxon>
        <taxon>Legionellales</taxon>
        <taxon>Legionellaceae</taxon>
        <taxon>Legionella</taxon>
    </lineage>
</organism>
<gene>
    <name evidence="3" type="ORF">J2N86_05865</name>
</gene>
<keyword evidence="4" id="KW-1185">Reference proteome</keyword>
<evidence type="ECO:0000313" key="3">
    <source>
        <dbReference type="EMBL" id="USQ14826.1"/>
    </source>
</evidence>
<evidence type="ECO:0000256" key="1">
    <source>
        <dbReference type="SAM" id="MobiDB-lite"/>
    </source>
</evidence>
<dbReference type="EMBL" id="CP071527">
    <property type="protein sequence ID" value="USQ14826.1"/>
    <property type="molecule type" value="Genomic_DNA"/>
</dbReference>
<dbReference type="InterPro" id="IPR011009">
    <property type="entry name" value="Kinase-like_dom_sf"/>
</dbReference>
<evidence type="ECO:0000259" key="2">
    <source>
        <dbReference type="PROSITE" id="PS50011"/>
    </source>
</evidence>
<reference evidence="3" key="1">
    <citation type="submission" date="2021-03" db="EMBL/GenBank/DDBJ databases">
        <title>Legionella lytica PCM 2298.</title>
        <authorList>
            <person name="Koper P."/>
        </authorList>
    </citation>
    <scope>NUCLEOTIDE SEQUENCE</scope>
    <source>
        <strain evidence="3">PCM 2298</strain>
    </source>
</reference>
<dbReference type="PROSITE" id="PS50011">
    <property type="entry name" value="PROTEIN_KINASE_DOM"/>
    <property type="match status" value="1"/>
</dbReference>
<proteinExistence type="predicted"/>
<dbReference type="SMART" id="SM00220">
    <property type="entry name" value="S_TKc"/>
    <property type="match status" value="1"/>
</dbReference>
<dbReference type="Proteomes" id="UP001057474">
    <property type="component" value="Chromosome"/>
</dbReference>